<evidence type="ECO:0000313" key="2">
    <source>
        <dbReference type="EMBL" id="EHK47947.1"/>
    </source>
</evidence>
<keyword evidence="3" id="KW-1185">Reference proteome</keyword>
<dbReference type="AlphaFoldDB" id="G9NM13"/>
<organism evidence="2 3">
    <name type="scientific">Hypocrea atroviridis (strain ATCC 20476 / IMI 206040)</name>
    <name type="common">Trichoderma atroviride</name>
    <dbReference type="NCBI Taxonomy" id="452589"/>
    <lineage>
        <taxon>Eukaryota</taxon>
        <taxon>Fungi</taxon>
        <taxon>Dikarya</taxon>
        <taxon>Ascomycota</taxon>
        <taxon>Pezizomycotina</taxon>
        <taxon>Sordariomycetes</taxon>
        <taxon>Hypocreomycetidae</taxon>
        <taxon>Hypocreales</taxon>
        <taxon>Hypocreaceae</taxon>
        <taxon>Trichoderma</taxon>
    </lineage>
</organism>
<sequence length="67" mass="7349">MPSFDSVRGFSEEGTFNGQQPPCSKPNSASRDFCLYDEDPLALFHGAEVDEACRMNSKDGNGESIRC</sequence>
<accession>G9NM13</accession>
<feature type="compositionally biased region" description="Polar residues" evidence="1">
    <location>
        <begin position="14"/>
        <end position="28"/>
    </location>
</feature>
<evidence type="ECO:0000256" key="1">
    <source>
        <dbReference type="SAM" id="MobiDB-lite"/>
    </source>
</evidence>
<name>G9NM13_HYPAI</name>
<reference evidence="2 3" key="1">
    <citation type="journal article" date="2011" name="Genome Biol.">
        <title>Comparative genome sequence analysis underscores mycoparasitism as the ancestral life style of Trichoderma.</title>
        <authorList>
            <person name="Kubicek C.P."/>
            <person name="Herrera-Estrella A."/>
            <person name="Seidl-Seiboth V."/>
            <person name="Martinez D.A."/>
            <person name="Druzhinina I.S."/>
            <person name="Thon M."/>
            <person name="Zeilinger S."/>
            <person name="Casas-Flores S."/>
            <person name="Horwitz B.A."/>
            <person name="Mukherjee P.K."/>
            <person name="Mukherjee M."/>
            <person name="Kredics L."/>
            <person name="Alcaraz L.D."/>
            <person name="Aerts A."/>
            <person name="Antal Z."/>
            <person name="Atanasova L."/>
            <person name="Cervantes-Badillo M.G."/>
            <person name="Challacombe J."/>
            <person name="Chertkov O."/>
            <person name="McCluskey K."/>
            <person name="Coulpier F."/>
            <person name="Deshpande N."/>
            <person name="von Doehren H."/>
            <person name="Ebbole D.J."/>
            <person name="Esquivel-Naranjo E.U."/>
            <person name="Fekete E."/>
            <person name="Flipphi M."/>
            <person name="Glaser F."/>
            <person name="Gomez-Rodriguez E.Y."/>
            <person name="Gruber S."/>
            <person name="Han C."/>
            <person name="Henrissat B."/>
            <person name="Hermosa R."/>
            <person name="Hernandez-Onate M."/>
            <person name="Karaffa L."/>
            <person name="Kosti I."/>
            <person name="Le Crom S."/>
            <person name="Lindquist E."/>
            <person name="Lucas S."/>
            <person name="Luebeck M."/>
            <person name="Luebeck P.S."/>
            <person name="Margeot A."/>
            <person name="Metz B."/>
            <person name="Misra M."/>
            <person name="Nevalainen H."/>
            <person name="Omann M."/>
            <person name="Packer N."/>
            <person name="Perrone G."/>
            <person name="Uresti-Rivera E.E."/>
            <person name="Salamov A."/>
            <person name="Schmoll M."/>
            <person name="Seiboth B."/>
            <person name="Shapiro H."/>
            <person name="Sukno S."/>
            <person name="Tamayo-Ramos J.A."/>
            <person name="Tisch D."/>
            <person name="Wiest A."/>
            <person name="Wilkinson H.H."/>
            <person name="Zhang M."/>
            <person name="Coutinho P.M."/>
            <person name="Kenerley C.M."/>
            <person name="Monte E."/>
            <person name="Baker S.E."/>
            <person name="Grigoriev I.V."/>
        </authorList>
    </citation>
    <scope>NUCLEOTIDE SEQUENCE [LARGE SCALE GENOMIC DNA]</scope>
    <source>
        <strain evidence="3">ATCC 20476 / IMI 206040</strain>
    </source>
</reference>
<gene>
    <name evidence="2" type="ORF">TRIATDRAFT_298193</name>
</gene>
<dbReference type="Proteomes" id="UP000005426">
    <property type="component" value="Unassembled WGS sequence"/>
</dbReference>
<dbReference type="EMBL" id="ABDG02000019">
    <property type="protein sequence ID" value="EHK47947.1"/>
    <property type="molecule type" value="Genomic_DNA"/>
</dbReference>
<proteinExistence type="predicted"/>
<comment type="caution">
    <text evidence="2">The sequence shown here is derived from an EMBL/GenBank/DDBJ whole genome shotgun (WGS) entry which is preliminary data.</text>
</comment>
<dbReference type="HOGENOM" id="CLU_2812710_0_0_1"/>
<protein>
    <submittedName>
        <fullName evidence="2">Uncharacterized protein</fullName>
    </submittedName>
</protein>
<feature type="region of interest" description="Disordered" evidence="1">
    <location>
        <begin position="1"/>
        <end position="28"/>
    </location>
</feature>
<evidence type="ECO:0000313" key="3">
    <source>
        <dbReference type="Proteomes" id="UP000005426"/>
    </source>
</evidence>